<comment type="function">
    <text evidence="5">Small GTPase required for proper localization of RNA polymerase II and III (RNAPII and RNAPIII). May act at an RNAP assembly step prior to nuclear import.</text>
</comment>
<dbReference type="OrthoDB" id="5839at2759"/>
<dbReference type="Gene3D" id="3.40.50.300">
    <property type="entry name" value="P-loop containing nucleotide triphosphate hydrolases"/>
    <property type="match status" value="1"/>
</dbReference>
<dbReference type="Pfam" id="PF03029">
    <property type="entry name" value="ATP_bind_1"/>
    <property type="match status" value="1"/>
</dbReference>
<dbReference type="InterPro" id="IPR004130">
    <property type="entry name" value="Gpn"/>
</dbReference>
<evidence type="ECO:0000256" key="6">
    <source>
        <dbReference type="SAM" id="MobiDB-lite"/>
    </source>
</evidence>
<dbReference type="Proteomes" id="UP000192596">
    <property type="component" value="Unassembled WGS sequence"/>
</dbReference>
<dbReference type="GO" id="GO:0005525">
    <property type="term" value="F:GTP binding"/>
    <property type="evidence" value="ECO:0007669"/>
    <property type="project" value="UniProtKB-KW"/>
</dbReference>
<gene>
    <name evidence="7" type="ORF">B0A48_04948</name>
</gene>
<evidence type="ECO:0000256" key="4">
    <source>
        <dbReference type="ARBA" id="ARBA00023134"/>
    </source>
</evidence>
<evidence type="ECO:0000256" key="5">
    <source>
        <dbReference type="RuleBase" id="RU365059"/>
    </source>
</evidence>
<evidence type="ECO:0000256" key="2">
    <source>
        <dbReference type="ARBA" id="ARBA00022741"/>
    </source>
</evidence>
<feature type="compositionally biased region" description="Acidic residues" evidence="6">
    <location>
        <begin position="322"/>
        <end position="331"/>
    </location>
</feature>
<keyword evidence="3 5" id="KW-0378">Hydrolase</keyword>
<dbReference type="SUPFAM" id="SSF52540">
    <property type="entry name" value="P-loop containing nucleoside triphosphate hydrolases"/>
    <property type="match status" value="1"/>
</dbReference>
<keyword evidence="8" id="KW-1185">Reference proteome</keyword>
<comment type="caution">
    <text evidence="7">The sequence shown here is derived from an EMBL/GenBank/DDBJ whole genome shotgun (WGS) entry which is preliminary data.</text>
</comment>
<keyword evidence="2 5" id="KW-0547">Nucleotide-binding</keyword>
<organism evidence="7 8">
    <name type="scientific">Cryoendolithus antarcticus</name>
    <dbReference type="NCBI Taxonomy" id="1507870"/>
    <lineage>
        <taxon>Eukaryota</taxon>
        <taxon>Fungi</taxon>
        <taxon>Dikarya</taxon>
        <taxon>Ascomycota</taxon>
        <taxon>Pezizomycotina</taxon>
        <taxon>Dothideomycetes</taxon>
        <taxon>Dothideomycetidae</taxon>
        <taxon>Cladosporiales</taxon>
        <taxon>Cladosporiaceae</taxon>
        <taxon>Cryoendolithus</taxon>
    </lineage>
</organism>
<evidence type="ECO:0000313" key="7">
    <source>
        <dbReference type="EMBL" id="OQO09546.1"/>
    </source>
</evidence>
<dbReference type="FunCoup" id="A0A1V8TDU5">
    <property type="interactions" value="1952"/>
</dbReference>
<accession>A0A1V8TDU5</accession>
<sequence length="353" mass="39113">MTAIDRPSSVANIDPANDNVPYADVAAFDVRDLVDVDEVMEREELGPNGGVLWAMEELEANFDWLEERLAECEETVILDPPGQPELTMHHMALPQILHRIEKLGYQIVVIQLLDSVVTTRPSLYLSSLLLCVRGMLHLPYPVVNVLTKLDNLASVGGADLPFNLDFYTEVQDLHYLLPHLSAEQGSSQSSKWEPLNTALIDLIDSFSLLSFETLAVEDRASMASLVKALDRASGYVFAGARGVDDEGRTVEGGASIWAQAMGGEWAGRMEARDVQERWIGQREEFDEVERKQWAEEAKEAGAQVSSARVERAVEIASKGGVGDEEGDEELEEQRKWREEMAKDEGGSAAKVRK</sequence>
<keyword evidence="4 5" id="KW-0342">GTP-binding</keyword>
<dbReference type="PANTHER" id="PTHR21231:SF3">
    <property type="entry name" value="GPN-LOOP GTPASE 2"/>
    <property type="match status" value="1"/>
</dbReference>
<dbReference type="InParanoid" id="A0A1V8TDU5"/>
<reference evidence="8" key="1">
    <citation type="submission" date="2017-03" db="EMBL/GenBank/DDBJ databases">
        <title>Genomes of endolithic fungi from Antarctica.</title>
        <authorList>
            <person name="Coleine C."/>
            <person name="Masonjones S."/>
            <person name="Stajich J.E."/>
        </authorList>
    </citation>
    <scope>NUCLEOTIDE SEQUENCE [LARGE SCALE GENOMIC DNA]</scope>
    <source>
        <strain evidence="8">CCFEE 5527</strain>
    </source>
</reference>
<evidence type="ECO:0000256" key="1">
    <source>
        <dbReference type="ARBA" id="ARBA00005290"/>
    </source>
</evidence>
<dbReference type="AlphaFoldDB" id="A0A1V8TDU5"/>
<proteinExistence type="inferred from homology"/>
<name>A0A1V8TDU5_9PEZI</name>
<evidence type="ECO:0000313" key="8">
    <source>
        <dbReference type="Proteomes" id="UP000192596"/>
    </source>
</evidence>
<dbReference type="GO" id="GO:0005737">
    <property type="term" value="C:cytoplasm"/>
    <property type="evidence" value="ECO:0007669"/>
    <property type="project" value="TreeGrafter"/>
</dbReference>
<protein>
    <recommendedName>
        <fullName evidence="5">GPN-loop GTPase 2</fullName>
    </recommendedName>
</protein>
<dbReference type="GO" id="GO:0003924">
    <property type="term" value="F:GTPase activity"/>
    <property type="evidence" value="ECO:0007669"/>
    <property type="project" value="TreeGrafter"/>
</dbReference>
<comment type="similarity">
    <text evidence="1 5">Belongs to the GPN-loop GTPase family.</text>
</comment>
<dbReference type="FunFam" id="3.40.50.300:FF:000338">
    <property type="entry name" value="GPN-loop GTPase 2"/>
    <property type="match status" value="1"/>
</dbReference>
<feature type="compositionally biased region" description="Basic and acidic residues" evidence="6">
    <location>
        <begin position="332"/>
        <end position="345"/>
    </location>
</feature>
<evidence type="ECO:0000256" key="3">
    <source>
        <dbReference type="ARBA" id="ARBA00022801"/>
    </source>
</evidence>
<dbReference type="STRING" id="1507870.A0A1V8TDU5"/>
<comment type="subunit">
    <text evidence="5">Binds to RNA polymerase II (RNAPII).</text>
</comment>
<dbReference type="EMBL" id="NAJO01000010">
    <property type="protein sequence ID" value="OQO09546.1"/>
    <property type="molecule type" value="Genomic_DNA"/>
</dbReference>
<dbReference type="PANTHER" id="PTHR21231">
    <property type="entry name" value="XPA-BINDING PROTEIN 1-RELATED"/>
    <property type="match status" value="1"/>
</dbReference>
<dbReference type="InterPro" id="IPR027417">
    <property type="entry name" value="P-loop_NTPase"/>
</dbReference>
<feature type="region of interest" description="Disordered" evidence="6">
    <location>
        <begin position="315"/>
        <end position="353"/>
    </location>
</feature>